<name>A0AAJ2PM59_9ACTN</name>
<protein>
    <submittedName>
        <fullName evidence="2">Uncharacterized protein</fullName>
    </submittedName>
</protein>
<dbReference type="Proteomes" id="UP001273589">
    <property type="component" value="Unassembled WGS sequence"/>
</dbReference>
<evidence type="ECO:0000313" key="3">
    <source>
        <dbReference type="Proteomes" id="UP001273589"/>
    </source>
</evidence>
<dbReference type="EMBL" id="JARAWN010000028">
    <property type="protein sequence ID" value="MDX3129617.1"/>
    <property type="molecule type" value="Genomic_DNA"/>
</dbReference>
<evidence type="ECO:0000256" key="1">
    <source>
        <dbReference type="SAM" id="MobiDB-lite"/>
    </source>
</evidence>
<feature type="region of interest" description="Disordered" evidence="1">
    <location>
        <begin position="1"/>
        <end position="22"/>
    </location>
</feature>
<evidence type="ECO:0000313" key="2">
    <source>
        <dbReference type="EMBL" id="MDX3129617.1"/>
    </source>
</evidence>
<feature type="compositionally biased region" description="Polar residues" evidence="1">
    <location>
        <begin position="1"/>
        <end position="11"/>
    </location>
</feature>
<reference evidence="2" key="1">
    <citation type="journal article" date="2023" name="Microb. Genom.">
        <title>Mesoterricola silvestris gen. nov., sp. nov., Mesoterricola sediminis sp. nov., Geothrix oryzae sp. nov., Geothrix edaphica sp. nov., Geothrix rubra sp. nov., and Geothrix limicola sp. nov., six novel members of Acidobacteriota isolated from soils.</title>
        <authorList>
            <person name="Weisberg A.J."/>
            <person name="Pearce E."/>
            <person name="Kramer C.G."/>
            <person name="Chang J.H."/>
            <person name="Clarke C.R."/>
        </authorList>
    </citation>
    <scope>NUCLEOTIDE SEQUENCE</scope>
    <source>
        <strain evidence="2">ND06-05F</strain>
    </source>
</reference>
<accession>A0AAJ2PM59</accession>
<comment type="caution">
    <text evidence="2">The sequence shown here is derived from an EMBL/GenBank/DDBJ whole genome shotgun (WGS) entry which is preliminary data.</text>
</comment>
<proteinExistence type="predicted"/>
<gene>
    <name evidence="2" type="ORF">PV367_07360</name>
</gene>
<dbReference type="RefSeq" id="WP_319690115.1">
    <property type="nucleotide sequence ID" value="NZ_JARAWN010000028.1"/>
</dbReference>
<organism evidence="2 3">
    <name type="scientific">Streptomyces europaeiscabiei</name>
    <dbReference type="NCBI Taxonomy" id="146819"/>
    <lineage>
        <taxon>Bacteria</taxon>
        <taxon>Bacillati</taxon>
        <taxon>Actinomycetota</taxon>
        <taxon>Actinomycetes</taxon>
        <taxon>Kitasatosporales</taxon>
        <taxon>Streptomycetaceae</taxon>
        <taxon>Streptomyces</taxon>
    </lineage>
</organism>
<dbReference type="AlphaFoldDB" id="A0AAJ2PM59"/>
<sequence length="123" mass="13441">MSVHVTKTSGHTAEITWDPKSDDPQGYLATAIEGDQLAYALEALGDPDDVGLKGASPESALQAAVCTAQLAALLERRSALQVVRLRDVHKLSWRRIAAAILDDPEKQSSVRRMYDSGRRHLPH</sequence>